<feature type="transmembrane region" description="Helical" evidence="1">
    <location>
        <begin position="186"/>
        <end position="209"/>
    </location>
</feature>
<dbReference type="AlphaFoldDB" id="A0AAU7DMB1"/>
<sequence>MIEVFAVIWVHPMNSTVSSNTPLSSMGAPDLPLELSIQIRPELASFGTGNSRLHHQVCLFILFVLVSASAFSAFYEKWHFREPGSRGTDLIAEFDRMIDGTANRPYVYRQLLPDTANWMVRALPVETIGRYVSLRARDKISDALNLRGKKYPIQYVIIYIATYLSALLATFFLYRVGRAAKLPEPAAVFTAVVFMLIFPLVGVKGGYFFDFPELLFMAVAAWMALELDWWWIIPIAALGTWNKESFLLFMFTLYPLFRRRYSRVTSLIGVGVLVLVCAVVYLPIRLYYAHNTGGTVEWHLGEQVTFLLHPLLVDNLIDRTYDLMFPAFSSLIPFAILVWTVWRGWRLLPVWAKRHAQIAAAINVPLYLLFCMPGEFRDLSMLFISFLLILAVNLQQWIDANSSRPVQSLA</sequence>
<gene>
    <name evidence="2" type="ORF">P8935_04100</name>
</gene>
<feature type="transmembrane region" description="Helical" evidence="1">
    <location>
        <begin position="323"/>
        <end position="342"/>
    </location>
</feature>
<feature type="transmembrane region" description="Helical" evidence="1">
    <location>
        <begin position="376"/>
        <end position="394"/>
    </location>
</feature>
<dbReference type="RefSeq" id="WP_348263746.1">
    <property type="nucleotide sequence ID" value="NZ_CP121196.1"/>
</dbReference>
<feature type="transmembrane region" description="Helical" evidence="1">
    <location>
        <begin position="153"/>
        <end position="174"/>
    </location>
</feature>
<accession>A0AAU7DMB1</accession>
<reference evidence="2" key="1">
    <citation type="submission" date="2023-03" db="EMBL/GenBank/DDBJ databases">
        <title>Edaphobacter sp.</title>
        <authorList>
            <person name="Huber K.J."/>
            <person name="Papendorf J."/>
            <person name="Pilke C."/>
            <person name="Bunk B."/>
            <person name="Sproeer C."/>
            <person name="Pester M."/>
        </authorList>
    </citation>
    <scope>NUCLEOTIDE SEQUENCE</scope>
    <source>
        <strain evidence="2">DSM 110680</strain>
    </source>
</reference>
<feature type="transmembrane region" description="Helical" evidence="1">
    <location>
        <begin position="57"/>
        <end position="75"/>
    </location>
</feature>
<dbReference type="EMBL" id="CP121196">
    <property type="protein sequence ID" value="XBH18521.1"/>
    <property type="molecule type" value="Genomic_DNA"/>
</dbReference>
<keyword evidence="1" id="KW-0812">Transmembrane</keyword>
<protein>
    <submittedName>
        <fullName evidence="2">Uncharacterized protein</fullName>
    </submittedName>
</protein>
<keyword evidence="1" id="KW-1133">Transmembrane helix</keyword>
<keyword evidence="1" id="KW-0472">Membrane</keyword>
<organism evidence="2">
    <name type="scientific">Telmatobacter sp. DSM 110680</name>
    <dbReference type="NCBI Taxonomy" id="3036704"/>
    <lineage>
        <taxon>Bacteria</taxon>
        <taxon>Pseudomonadati</taxon>
        <taxon>Acidobacteriota</taxon>
        <taxon>Terriglobia</taxon>
        <taxon>Terriglobales</taxon>
        <taxon>Acidobacteriaceae</taxon>
        <taxon>Telmatobacter</taxon>
    </lineage>
</organism>
<feature type="transmembrane region" description="Helical" evidence="1">
    <location>
        <begin position="229"/>
        <end position="257"/>
    </location>
</feature>
<feature type="transmembrane region" description="Helical" evidence="1">
    <location>
        <begin position="264"/>
        <end position="284"/>
    </location>
</feature>
<evidence type="ECO:0000256" key="1">
    <source>
        <dbReference type="SAM" id="Phobius"/>
    </source>
</evidence>
<name>A0AAU7DMB1_9BACT</name>
<evidence type="ECO:0000313" key="2">
    <source>
        <dbReference type="EMBL" id="XBH18521.1"/>
    </source>
</evidence>
<proteinExistence type="predicted"/>